<dbReference type="Bgee" id="ENSOANG00000049313">
    <property type="expression patterns" value="Expressed in endometrium and 7 other cell types or tissues"/>
</dbReference>
<sequence>MGGGGSGRACAAQTSVAGACNGPGGFFQSFPAMAAPAEAPPETPPCTRLNAPQQQQQPDGYEIRQYEPAKWVSIPVESMGWDDAIQTGFTKLFEYIQGKNEKEAKIKMTAPVTSYVEPGEGPFSQPTITVSLYIPREQQSDPPKPVESNVFIEDRPGMTVFVRSFDGVSSAVKNQEELLTLANTLRQDGKVFDEKVFYTAGYDSPSKLLNRLNEVWLVKKNGSPQSQ</sequence>
<evidence type="ECO:0000256" key="3">
    <source>
        <dbReference type="ARBA" id="ARBA00009817"/>
    </source>
</evidence>
<evidence type="ECO:0000256" key="6">
    <source>
        <dbReference type="ARBA" id="ARBA00022990"/>
    </source>
</evidence>
<reference evidence="12" key="2">
    <citation type="submission" date="2025-08" db="UniProtKB">
        <authorList>
            <consortium name="Ensembl"/>
        </authorList>
    </citation>
    <scope>IDENTIFICATION</scope>
    <source>
        <strain evidence="12">Glennie</strain>
    </source>
</reference>
<dbReference type="SUPFAM" id="SSF55136">
    <property type="entry name" value="Probable bacterial effector-binding domain"/>
    <property type="match status" value="1"/>
</dbReference>
<dbReference type="InterPro" id="IPR006917">
    <property type="entry name" value="SOUL_heme-bd"/>
</dbReference>
<dbReference type="Pfam" id="PF04832">
    <property type="entry name" value="SOUL"/>
    <property type="match status" value="1"/>
</dbReference>
<dbReference type="GO" id="GO:0005737">
    <property type="term" value="C:cytoplasm"/>
    <property type="evidence" value="ECO:0000318"/>
    <property type="project" value="GO_Central"/>
</dbReference>
<keyword evidence="5" id="KW-0597">Phosphoprotein</keyword>
<dbReference type="FunCoup" id="A0A6I8P7V7">
    <property type="interactions" value="139"/>
</dbReference>
<evidence type="ECO:0000256" key="8">
    <source>
        <dbReference type="ARBA" id="ARBA00062333"/>
    </source>
</evidence>
<accession>A0A6I8P7V7</accession>
<dbReference type="FunFam" id="3.20.80.10:FF:000006">
    <property type="entry name" value="heme-binding protein 2"/>
    <property type="match status" value="1"/>
</dbReference>
<protein>
    <recommendedName>
        <fullName evidence="9">Heme-binding protein 2</fullName>
    </recommendedName>
    <alternativeName>
        <fullName evidence="10">Protein SOUL</fullName>
    </alternativeName>
</protein>
<dbReference type="PANTHER" id="PTHR11220:SF70">
    <property type="entry name" value="HEME-BINDING PROTEIN 2"/>
    <property type="match status" value="1"/>
</dbReference>
<evidence type="ECO:0000256" key="7">
    <source>
        <dbReference type="ARBA" id="ARBA00023128"/>
    </source>
</evidence>
<evidence type="ECO:0000256" key="9">
    <source>
        <dbReference type="ARBA" id="ARBA00074168"/>
    </source>
</evidence>
<reference evidence="12 13" key="1">
    <citation type="journal article" date="2008" name="Nature">
        <title>Genome analysis of the platypus reveals unique signatures of evolution.</title>
        <authorList>
            <person name="Warren W.C."/>
            <person name="Hillier L.W."/>
            <person name="Marshall Graves J.A."/>
            <person name="Birney E."/>
            <person name="Ponting C.P."/>
            <person name="Grutzner F."/>
            <person name="Belov K."/>
            <person name="Miller W."/>
            <person name="Clarke L."/>
            <person name="Chinwalla A.T."/>
            <person name="Yang S.P."/>
            <person name="Heger A."/>
            <person name="Locke D.P."/>
            <person name="Miethke P."/>
            <person name="Waters P.D."/>
            <person name="Veyrunes F."/>
            <person name="Fulton L."/>
            <person name="Fulton B."/>
            <person name="Graves T."/>
            <person name="Wallis J."/>
            <person name="Puente X.S."/>
            <person name="Lopez-Otin C."/>
            <person name="Ordonez G.R."/>
            <person name="Eichler E.E."/>
            <person name="Chen L."/>
            <person name="Cheng Z."/>
            <person name="Deakin J.E."/>
            <person name="Alsop A."/>
            <person name="Thompson K."/>
            <person name="Kirby P."/>
            <person name="Papenfuss A.T."/>
            <person name="Wakefield M.J."/>
            <person name="Olender T."/>
            <person name="Lancet D."/>
            <person name="Huttley G.A."/>
            <person name="Smit A.F."/>
            <person name="Pask A."/>
            <person name="Temple-Smith P."/>
            <person name="Batzer M.A."/>
            <person name="Walker J.A."/>
            <person name="Konkel M.K."/>
            <person name="Harris R.S."/>
            <person name="Whittington C.M."/>
            <person name="Wong E.S."/>
            <person name="Gemmell N.J."/>
            <person name="Buschiazzo E."/>
            <person name="Vargas Jentzsch I.M."/>
            <person name="Merkel A."/>
            <person name="Schmitz J."/>
            <person name="Zemann A."/>
            <person name="Churakov G."/>
            <person name="Kriegs J.O."/>
            <person name="Brosius J."/>
            <person name="Murchison E.P."/>
            <person name="Sachidanandam R."/>
            <person name="Smith C."/>
            <person name="Hannon G.J."/>
            <person name="Tsend-Ayush E."/>
            <person name="McMillan D."/>
            <person name="Attenborough R."/>
            <person name="Rens W."/>
            <person name="Ferguson-Smith M."/>
            <person name="Lefevre C.M."/>
            <person name="Sharp J.A."/>
            <person name="Nicholas K.R."/>
            <person name="Ray D.A."/>
            <person name="Kube M."/>
            <person name="Reinhardt R."/>
            <person name="Pringle T.H."/>
            <person name="Taylor J."/>
            <person name="Jones R.C."/>
            <person name="Nixon B."/>
            <person name="Dacheux J.L."/>
            <person name="Niwa H."/>
            <person name="Sekita Y."/>
            <person name="Huang X."/>
            <person name="Stark A."/>
            <person name="Kheradpour P."/>
            <person name="Kellis M."/>
            <person name="Flicek P."/>
            <person name="Chen Y."/>
            <person name="Webber C."/>
            <person name="Hardison R."/>
            <person name="Nelson J."/>
            <person name="Hallsworth-Pepin K."/>
            <person name="Delehaunty K."/>
            <person name="Markovic C."/>
            <person name="Minx P."/>
            <person name="Feng Y."/>
            <person name="Kremitzki C."/>
            <person name="Mitreva M."/>
            <person name="Glasscock J."/>
            <person name="Wylie T."/>
            <person name="Wohldmann P."/>
            <person name="Thiru P."/>
            <person name="Nhan M.N."/>
            <person name="Pohl C.S."/>
            <person name="Smith S.M."/>
            <person name="Hou S."/>
            <person name="Nefedov M."/>
            <person name="de Jong P.J."/>
            <person name="Renfree M.B."/>
            <person name="Mardis E.R."/>
            <person name="Wilson R.K."/>
        </authorList>
    </citation>
    <scope>NUCLEOTIDE SEQUENCE [LARGE SCALE GENOMIC DNA]</scope>
    <source>
        <strain evidence="12 13">Glennie</strain>
    </source>
</reference>
<dbReference type="InterPro" id="IPR011256">
    <property type="entry name" value="Reg_factor_effector_dom_sf"/>
</dbReference>
<evidence type="ECO:0000256" key="2">
    <source>
        <dbReference type="ARBA" id="ARBA00004496"/>
    </source>
</evidence>
<dbReference type="Proteomes" id="UP000002279">
    <property type="component" value="Chromosome 2"/>
</dbReference>
<dbReference type="Ensembl" id="ENSOANT00000064331.1">
    <property type="protein sequence ID" value="ENSOANP00000050267.1"/>
    <property type="gene ID" value="ENSOANG00000049313.1"/>
</dbReference>
<keyword evidence="13" id="KW-1185">Reference proteome</keyword>
<dbReference type="InParanoid" id="A0A6I8P7V7"/>
<evidence type="ECO:0000256" key="11">
    <source>
        <dbReference type="SAM" id="MobiDB-lite"/>
    </source>
</evidence>
<reference evidence="12" key="3">
    <citation type="submission" date="2025-09" db="UniProtKB">
        <authorList>
            <consortium name="Ensembl"/>
        </authorList>
    </citation>
    <scope>IDENTIFICATION</scope>
    <source>
        <strain evidence="12">Glennie</strain>
    </source>
</reference>
<comment type="similarity">
    <text evidence="3">Belongs to the HEBP family.</text>
</comment>
<evidence type="ECO:0000256" key="1">
    <source>
        <dbReference type="ARBA" id="ARBA00004173"/>
    </source>
</evidence>
<dbReference type="OMA" id="YEIRTYH"/>
<evidence type="ECO:0000256" key="5">
    <source>
        <dbReference type="ARBA" id="ARBA00022553"/>
    </source>
</evidence>
<dbReference type="Gene3D" id="3.20.80.10">
    <property type="entry name" value="Regulatory factor, effector binding domain"/>
    <property type="match status" value="1"/>
</dbReference>
<comment type="subcellular location">
    <subcellularLocation>
        <location evidence="2">Cytoplasm</location>
    </subcellularLocation>
    <subcellularLocation>
        <location evidence="1">Mitochondrion</location>
    </subcellularLocation>
</comment>
<dbReference type="PANTHER" id="PTHR11220">
    <property type="entry name" value="HEME-BINDING PROTEIN-RELATED"/>
    <property type="match status" value="1"/>
</dbReference>
<dbReference type="GO" id="GO:0020037">
    <property type="term" value="F:heme binding"/>
    <property type="evidence" value="ECO:0000318"/>
    <property type="project" value="GO_Central"/>
</dbReference>
<evidence type="ECO:0000313" key="12">
    <source>
        <dbReference type="Ensembl" id="ENSOANP00000050267.1"/>
    </source>
</evidence>
<evidence type="ECO:0000313" key="13">
    <source>
        <dbReference type="Proteomes" id="UP000002279"/>
    </source>
</evidence>
<feature type="region of interest" description="Disordered" evidence="11">
    <location>
        <begin position="35"/>
        <end position="56"/>
    </location>
</feature>
<keyword evidence="4" id="KW-0963">Cytoplasm</keyword>
<comment type="subunit">
    <text evidence="8">Monomer. Interacts with LRPPRC. May interact with BCL2L1; an interaction with BCL2L1 was observed using a peptide, but not with the full-length protein. The full-length protein would have to undergo a major conformation change for the interaction to occur. Interacts with PDCD6.</text>
</comment>
<gene>
    <name evidence="12" type="primary">HEBP2</name>
</gene>
<keyword evidence="6" id="KW-0007">Acetylation</keyword>
<dbReference type="GO" id="GO:0005739">
    <property type="term" value="C:mitochondrion"/>
    <property type="evidence" value="ECO:0007669"/>
    <property type="project" value="UniProtKB-SubCell"/>
</dbReference>
<keyword evidence="7" id="KW-0496">Mitochondrion</keyword>
<dbReference type="AlphaFoldDB" id="A0A6I8P7V7"/>
<proteinExistence type="inferred from homology"/>
<evidence type="ECO:0000256" key="10">
    <source>
        <dbReference type="ARBA" id="ARBA00076744"/>
    </source>
</evidence>
<name>A0A6I8P7V7_ORNAN</name>
<dbReference type="GeneTree" id="ENSGT00940000160412"/>
<evidence type="ECO:0000256" key="4">
    <source>
        <dbReference type="ARBA" id="ARBA00022490"/>
    </source>
</evidence>
<organism evidence="12 13">
    <name type="scientific">Ornithorhynchus anatinus</name>
    <name type="common">Duckbill platypus</name>
    <dbReference type="NCBI Taxonomy" id="9258"/>
    <lineage>
        <taxon>Eukaryota</taxon>
        <taxon>Metazoa</taxon>
        <taxon>Chordata</taxon>
        <taxon>Craniata</taxon>
        <taxon>Vertebrata</taxon>
        <taxon>Euteleostomi</taxon>
        <taxon>Mammalia</taxon>
        <taxon>Monotremata</taxon>
        <taxon>Ornithorhynchidae</taxon>
        <taxon>Ornithorhynchus</taxon>
    </lineage>
</organism>